<accession>A0A2P6R7Y4</accession>
<reference evidence="4 5" key="1">
    <citation type="journal article" date="2018" name="Nat. Genet.">
        <title>The Rosa genome provides new insights in the design of modern roses.</title>
        <authorList>
            <person name="Bendahmane M."/>
        </authorList>
    </citation>
    <scope>NUCLEOTIDE SEQUENCE [LARGE SCALE GENOMIC DNA]</scope>
    <source>
        <strain evidence="5">cv. Old Blush</strain>
    </source>
</reference>
<sequence length="256" mass="28787">MWFICLLQSWCRNESSKQSRSEKKSHKAMLKLGMKKVTGVSRVTIKRTKNESCAQICSSIGTSHAQDDPVLWRTLLSSCNKIHKNVEIGEFALKNLICLGPSNAGDYVLLATIYFRAKDADGVSRMRKLIKNQGVRTTPGWSWIEVGDHQLVVQRAALHGYLQEESLITASEFTSTDTNCSGTSGSCHSEKLALAFGLARTPERTCLRIGKNLRVCRDCHSFTKFVSQAFNREIIVSDRVRFHQFKGGLCSCKDYW</sequence>
<proteinExistence type="inferred from homology"/>
<dbReference type="InterPro" id="IPR046848">
    <property type="entry name" value="E_motif"/>
</dbReference>
<dbReference type="EMBL" id="PDCK01000041">
    <property type="protein sequence ID" value="PRQ42550.1"/>
    <property type="molecule type" value="Genomic_DNA"/>
</dbReference>
<name>A0A2P6R7Y4_ROSCH</name>
<dbReference type="Proteomes" id="UP000238479">
    <property type="component" value="Chromosome 3"/>
</dbReference>
<evidence type="ECO:0000313" key="5">
    <source>
        <dbReference type="Proteomes" id="UP000238479"/>
    </source>
</evidence>
<dbReference type="Pfam" id="PF20431">
    <property type="entry name" value="E_motif"/>
    <property type="match status" value="1"/>
</dbReference>
<dbReference type="GO" id="GO:0008270">
    <property type="term" value="F:zinc ion binding"/>
    <property type="evidence" value="ECO:0007669"/>
    <property type="project" value="InterPro"/>
</dbReference>
<keyword evidence="5" id="KW-1185">Reference proteome</keyword>
<dbReference type="Pfam" id="PF14432">
    <property type="entry name" value="DYW_deaminase"/>
    <property type="match status" value="1"/>
</dbReference>
<dbReference type="InterPro" id="IPR032867">
    <property type="entry name" value="DYW_dom"/>
</dbReference>
<comment type="similarity">
    <text evidence="1">Belongs to the PPR family. PCMP-H subfamily.</text>
</comment>
<dbReference type="GO" id="GO:0009451">
    <property type="term" value="P:RNA modification"/>
    <property type="evidence" value="ECO:0007669"/>
    <property type="project" value="InterPro"/>
</dbReference>
<dbReference type="Gene3D" id="2.20.70.30">
    <property type="entry name" value="Nascent polypeptide-associated complex domain"/>
    <property type="match status" value="1"/>
</dbReference>
<dbReference type="InterPro" id="IPR002715">
    <property type="entry name" value="Nas_poly-pep-assoc_cplx_dom"/>
</dbReference>
<evidence type="ECO:0000256" key="1">
    <source>
        <dbReference type="ARBA" id="ARBA00006643"/>
    </source>
</evidence>
<evidence type="ECO:0000313" key="4">
    <source>
        <dbReference type="EMBL" id="PRQ42550.1"/>
    </source>
</evidence>
<dbReference type="AlphaFoldDB" id="A0A2P6R7Y4"/>
<evidence type="ECO:0000259" key="3">
    <source>
        <dbReference type="Pfam" id="PF14432"/>
    </source>
</evidence>
<feature type="domain" description="NAC-A/B" evidence="2">
    <location>
        <begin position="22"/>
        <end position="51"/>
    </location>
</feature>
<comment type="caution">
    <text evidence="4">The sequence shown here is derived from an EMBL/GenBank/DDBJ whole genome shotgun (WGS) entry which is preliminary data.</text>
</comment>
<dbReference type="GO" id="GO:0003723">
    <property type="term" value="F:RNA binding"/>
    <property type="evidence" value="ECO:0007669"/>
    <property type="project" value="InterPro"/>
</dbReference>
<feature type="domain" description="DYW" evidence="3">
    <location>
        <begin position="187"/>
        <end position="256"/>
    </location>
</feature>
<dbReference type="InterPro" id="IPR046960">
    <property type="entry name" value="PPR_At4g14850-like_plant"/>
</dbReference>
<dbReference type="InterPro" id="IPR038187">
    <property type="entry name" value="NAC_A/B_dom_sf"/>
</dbReference>
<dbReference type="Gramene" id="PRQ42550">
    <property type="protein sequence ID" value="PRQ42550"/>
    <property type="gene ID" value="RchiOBHm_Chr3g0458881"/>
</dbReference>
<evidence type="ECO:0000259" key="2">
    <source>
        <dbReference type="Pfam" id="PF01849"/>
    </source>
</evidence>
<protein>
    <submittedName>
        <fullName evidence="4">Putative nascent polypeptide-associated complex NAC domain, DYW domain-containing protein</fullName>
    </submittedName>
</protein>
<gene>
    <name evidence="4" type="ORF">RchiOBHm_Chr3g0458881</name>
</gene>
<dbReference type="PANTHER" id="PTHR47926">
    <property type="entry name" value="PENTATRICOPEPTIDE REPEAT-CONTAINING PROTEIN"/>
    <property type="match status" value="1"/>
</dbReference>
<dbReference type="OMA" id="WAFEYAS"/>
<dbReference type="Pfam" id="PF01849">
    <property type="entry name" value="NAC"/>
    <property type="match status" value="1"/>
</dbReference>
<organism evidence="4 5">
    <name type="scientific">Rosa chinensis</name>
    <name type="common">China rose</name>
    <dbReference type="NCBI Taxonomy" id="74649"/>
    <lineage>
        <taxon>Eukaryota</taxon>
        <taxon>Viridiplantae</taxon>
        <taxon>Streptophyta</taxon>
        <taxon>Embryophyta</taxon>
        <taxon>Tracheophyta</taxon>
        <taxon>Spermatophyta</taxon>
        <taxon>Magnoliopsida</taxon>
        <taxon>eudicotyledons</taxon>
        <taxon>Gunneridae</taxon>
        <taxon>Pentapetalae</taxon>
        <taxon>rosids</taxon>
        <taxon>fabids</taxon>
        <taxon>Rosales</taxon>
        <taxon>Rosaceae</taxon>
        <taxon>Rosoideae</taxon>
        <taxon>Rosoideae incertae sedis</taxon>
        <taxon>Rosa</taxon>
    </lineage>
</organism>